<dbReference type="GO" id="GO:0033499">
    <property type="term" value="P:galactose catabolic process via UDP-galactose, Leloir pathway"/>
    <property type="evidence" value="ECO:0007669"/>
    <property type="project" value="TreeGrafter"/>
</dbReference>
<keyword evidence="4 5" id="KW-0119">Carbohydrate metabolism</keyword>
<evidence type="ECO:0000256" key="4">
    <source>
        <dbReference type="ARBA" id="ARBA00023277"/>
    </source>
</evidence>
<keyword evidence="10" id="KW-1185">Reference proteome</keyword>
<name>A0A1G6IUC9_9ACTN</name>
<dbReference type="PANTHER" id="PTHR10091:SF0">
    <property type="entry name" value="GALACTOSE MUTAROTASE"/>
    <property type="match status" value="1"/>
</dbReference>
<accession>A0A1G6IUC9</accession>
<evidence type="ECO:0000256" key="3">
    <source>
        <dbReference type="ARBA" id="ARBA00023235"/>
    </source>
</evidence>
<dbReference type="GO" id="GO:0004034">
    <property type="term" value="F:aldose 1-epimerase activity"/>
    <property type="evidence" value="ECO:0007669"/>
    <property type="project" value="UniProtKB-EC"/>
</dbReference>
<evidence type="ECO:0000256" key="5">
    <source>
        <dbReference type="PIRNR" id="PIRNR005096"/>
    </source>
</evidence>
<dbReference type="PANTHER" id="PTHR10091">
    <property type="entry name" value="ALDOSE-1-EPIMERASE"/>
    <property type="match status" value="1"/>
</dbReference>
<evidence type="ECO:0000256" key="7">
    <source>
        <dbReference type="PIRSR" id="PIRSR005096-2"/>
    </source>
</evidence>
<feature type="binding site" evidence="8">
    <location>
        <begin position="80"/>
        <end position="81"/>
    </location>
    <ligand>
        <name>beta-D-galactose</name>
        <dbReference type="ChEBI" id="CHEBI:27667"/>
    </ligand>
</feature>
<dbReference type="Gene3D" id="2.70.98.10">
    <property type="match status" value="1"/>
</dbReference>
<gene>
    <name evidence="9" type="ORF">SAMN04487824_10347</name>
</gene>
<dbReference type="InterPro" id="IPR047215">
    <property type="entry name" value="Galactose_mutarotase-like"/>
</dbReference>
<dbReference type="AlphaFoldDB" id="A0A1G6IUC9"/>
<dbReference type="NCBIfam" id="NF008277">
    <property type="entry name" value="PRK11055.1"/>
    <property type="match status" value="1"/>
</dbReference>
<dbReference type="InterPro" id="IPR008183">
    <property type="entry name" value="Aldose_1/G6P_1-epimerase"/>
</dbReference>
<dbReference type="Pfam" id="PF01263">
    <property type="entry name" value="Aldose_epim"/>
    <property type="match status" value="1"/>
</dbReference>
<dbReference type="EMBL" id="FMZL01000003">
    <property type="protein sequence ID" value="SDC09376.1"/>
    <property type="molecule type" value="Genomic_DNA"/>
</dbReference>
<reference evidence="10" key="1">
    <citation type="submission" date="2016-10" db="EMBL/GenBank/DDBJ databases">
        <authorList>
            <person name="Varghese N."/>
            <person name="Submissions S."/>
        </authorList>
    </citation>
    <scope>NUCLEOTIDE SEQUENCE [LARGE SCALE GENOMIC DNA]</scope>
    <source>
        <strain evidence="10">DSM 22619</strain>
    </source>
</reference>
<protein>
    <recommendedName>
        <fullName evidence="5">Aldose 1-epimerase</fullName>
        <ecNumber evidence="5">5.1.3.3</ecNumber>
    </recommendedName>
</protein>
<dbReference type="Proteomes" id="UP000198528">
    <property type="component" value="Unassembled WGS sequence"/>
</dbReference>
<evidence type="ECO:0000313" key="10">
    <source>
        <dbReference type="Proteomes" id="UP000198528"/>
    </source>
</evidence>
<comment type="catalytic activity">
    <reaction evidence="5">
        <text>alpha-D-glucose = beta-D-glucose</text>
        <dbReference type="Rhea" id="RHEA:10264"/>
        <dbReference type="ChEBI" id="CHEBI:15903"/>
        <dbReference type="ChEBI" id="CHEBI:17925"/>
        <dbReference type="EC" id="5.1.3.3"/>
    </reaction>
</comment>
<dbReference type="InterPro" id="IPR011013">
    <property type="entry name" value="Gal_mutarotase_sf_dom"/>
</dbReference>
<dbReference type="SUPFAM" id="SSF74650">
    <property type="entry name" value="Galactose mutarotase-like"/>
    <property type="match status" value="1"/>
</dbReference>
<dbReference type="EC" id="5.1.3.3" evidence="5"/>
<comment type="pathway">
    <text evidence="1 5">Carbohydrate metabolism; hexose metabolism.</text>
</comment>
<feature type="active site" description="Proton donor" evidence="6">
    <location>
        <position position="177"/>
    </location>
</feature>
<dbReference type="UniPathway" id="UPA00242"/>
<evidence type="ECO:0000256" key="2">
    <source>
        <dbReference type="ARBA" id="ARBA00006206"/>
    </source>
</evidence>
<dbReference type="GO" id="GO:0006006">
    <property type="term" value="P:glucose metabolic process"/>
    <property type="evidence" value="ECO:0007669"/>
    <property type="project" value="TreeGrafter"/>
</dbReference>
<keyword evidence="3 5" id="KW-0413">Isomerase</keyword>
<organism evidence="9 10">
    <name type="scientific">Parafannyhessea umbonata</name>
    <dbReference type="NCBI Taxonomy" id="604330"/>
    <lineage>
        <taxon>Bacteria</taxon>
        <taxon>Bacillati</taxon>
        <taxon>Actinomycetota</taxon>
        <taxon>Coriobacteriia</taxon>
        <taxon>Coriobacteriales</taxon>
        <taxon>Atopobiaceae</taxon>
        <taxon>Parafannyhessea</taxon>
    </lineage>
</organism>
<feature type="binding site" evidence="7">
    <location>
        <position position="242"/>
    </location>
    <ligand>
        <name>beta-D-galactose</name>
        <dbReference type="ChEBI" id="CHEBI:27667"/>
    </ligand>
</feature>
<comment type="similarity">
    <text evidence="2 5">Belongs to the aldose epimerase family.</text>
</comment>
<dbReference type="RefSeq" id="WP_090845150.1">
    <property type="nucleotide sequence ID" value="NZ_FMZL01000003.1"/>
</dbReference>
<dbReference type="GO" id="GO:0030246">
    <property type="term" value="F:carbohydrate binding"/>
    <property type="evidence" value="ECO:0007669"/>
    <property type="project" value="InterPro"/>
</dbReference>
<proteinExistence type="inferred from homology"/>
<evidence type="ECO:0000313" key="9">
    <source>
        <dbReference type="EMBL" id="SDC09376.1"/>
    </source>
</evidence>
<dbReference type="PIRSF" id="PIRSF005096">
    <property type="entry name" value="GALM"/>
    <property type="match status" value="1"/>
</dbReference>
<dbReference type="InterPro" id="IPR014718">
    <property type="entry name" value="GH-type_carb-bd"/>
</dbReference>
<dbReference type="InterPro" id="IPR015443">
    <property type="entry name" value="Aldose_1-epimerase"/>
</dbReference>
<evidence type="ECO:0000256" key="1">
    <source>
        <dbReference type="ARBA" id="ARBA00005028"/>
    </source>
</evidence>
<dbReference type="CDD" id="cd09019">
    <property type="entry name" value="galactose_mutarotase_like"/>
    <property type="match status" value="1"/>
</dbReference>
<dbReference type="STRING" id="604330.SAMN04489857_1597"/>
<evidence type="ECO:0000256" key="8">
    <source>
        <dbReference type="PIRSR" id="PIRSR005096-3"/>
    </source>
</evidence>
<sequence length="340" mass="36817">MSLESYAFGSMPDGREVRLHTLRNSRGMKVSVTDLGACLVSVRVPDGRGGRPDVCLGFDGATGYLGNTFCMGAIVGRNANRIAGARFDLMGTTHHLAANMGPDNIHSGPHFYFERLWTLARAREDSITLNLRSRRGDQGFPGAVDVNVTYTLTDENELRIDYDAMPDDATVINLTCHAMWNLNGHAAGSVLGHTLQLEADAYTPVDERMLPTGEIAPVDGTPYDLRTPKTLAAGAAKLGGYDINYVLHNDEHLERACTLTGDRTGISMDVYTDSPGLQLYTAPTLDQDGKDGVHYGSSAGVALETQFYPDFVHHKNFPQGVYAAGHAFRFTTAFAFHAGA</sequence>
<evidence type="ECO:0000256" key="6">
    <source>
        <dbReference type="PIRSR" id="PIRSR005096-1"/>
    </source>
</evidence>
<feature type="active site" description="Proton acceptor" evidence="6">
    <location>
        <position position="304"/>
    </location>
</feature>